<evidence type="ECO:0000259" key="13">
    <source>
        <dbReference type="PROSITE" id="PS50011"/>
    </source>
</evidence>
<keyword evidence="8 11" id="KW-0472">Membrane</keyword>
<evidence type="ECO:0000256" key="1">
    <source>
        <dbReference type="ARBA" id="ARBA00004162"/>
    </source>
</evidence>
<dbReference type="GO" id="GO:0004672">
    <property type="term" value="F:protein kinase activity"/>
    <property type="evidence" value="ECO:0007669"/>
    <property type="project" value="InterPro"/>
</dbReference>
<comment type="caution">
    <text evidence="15">The sequence shown here is derived from an EMBL/GenBank/DDBJ whole genome shotgun (WGS) entry which is preliminary data.</text>
</comment>
<accession>A0A0K9NKF9</accession>
<dbReference type="Pfam" id="PF23446">
    <property type="entry name" value="LysM1_NFP_LYK"/>
    <property type="match status" value="1"/>
</dbReference>
<dbReference type="SMART" id="SM00257">
    <property type="entry name" value="LysM"/>
    <property type="match status" value="1"/>
</dbReference>
<sequence>MTPLSLLLIFSIFVLLPSPSVGDAIYGPSCNLSTTPTSIYPCKSYAFYRANSTDLCSVADLFNTNRISIANASNISDTSQSLYPNQPLLIPLECSCFNKNHSYALVNYQFISGNTFWIIAHSNYANLTTSEASVLANPTMIPVSISVGAWAKIPIFCQCPTTNLSRNYSAIISYSVQPGDTLASIAEGFGMDVSSLTEVNDGVQTDPAPFTVIYVPINSSLPIDLSSFEPENRSAPAPTAENTDSSDNNDGSDNDGAVIGLGIVVGVLGCLLICLVFVFCFFLRRKKKSAEDKQIPIVDNRKDNGDTSLNLHSTANYDGLLSGIDDCLDKYRVFHISDLRKATKDFDSKYLISGNVYKGWLDGRAFAIKMMKWNAGEELRILQKVNHTNLVKLEGFSINREDGGCYMVYEYVENGSLLECMKSPTTKLDWRRRVNIGIDVANGLQYIHEHTFPTVVHKDITSSNILLDNNFKAKIANFGLARSGCNAMTTNIVGTQGYVSPEYLVEGLVTTKMDVYAFGVLLLELISGREAVSEEGVLLSAEVDMVEFEGDDAVGIEKLRSWMDPRIRSEIDRLGMESVVMLIGIAKGCLQKDSGRRSGMTEVVYALSKVDDILSVASTAGN</sequence>
<dbReference type="InterPro" id="IPR018392">
    <property type="entry name" value="LysM"/>
</dbReference>
<dbReference type="InterPro" id="IPR036779">
    <property type="entry name" value="LysM_dom_sf"/>
</dbReference>
<feature type="region of interest" description="Disordered" evidence="10">
    <location>
        <begin position="228"/>
        <end position="251"/>
    </location>
</feature>
<dbReference type="PANTHER" id="PTHR45927:SF15">
    <property type="entry name" value="SERINE_THREONINE RECEPTOR-LIKE KINASE NFP"/>
    <property type="match status" value="1"/>
</dbReference>
<feature type="domain" description="LysM" evidence="14">
    <location>
        <begin position="172"/>
        <end position="215"/>
    </location>
</feature>
<proteinExistence type="predicted"/>
<dbReference type="SUPFAM" id="SSF56112">
    <property type="entry name" value="Protein kinase-like (PK-like)"/>
    <property type="match status" value="1"/>
</dbReference>
<keyword evidence="9" id="KW-1015">Disulfide bond</keyword>
<evidence type="ECO:0000313" key="16">
    <source>
        <dbReference type="Proteomes" id="UP000036987"/>
    </source>
</evidence>
<protein>
    <submittedName>
        <fullName evidence="15">Uncharacterized protein</fullName>
    </submittedName>
</protein>
<dbReference type="InterPro" id="IPR011009">
    <property type="entry name" value="Kinase-like_dom_sf"/>
</dbReference>
<evidence type="ECO:0000256" key="9">
    <source>
        <dbReference type="ARBA" id="ARBA00023157"/>
    </source>
</evidence>
<dbReference type="PROSITE" id="PS00109">
    <property type="entry name" value="PROTEIN_KINASE_TYR"/>
    <property type="match status" value="1"/>
</dbReference>
<dbReference type="SUPFAM" id="SSF54106">
    <property type="entry name" value="LysM domain"/>
    <property type="match status" value="1"/>
</dbReference>
<dbReference type="Gene3D" id="3.30.200.20">
    <property type="entry name" value="Phosphorylase Kinase, domain 1"/>
    <property type="match status" value="1"/>
</dbReference>
<dbReference type="GO" id="GO:0005886">
    <property type="term" value="C:plasma membrane"/>
    <property type="evidence" value="ECO:0007669"/>
    <property type="project" value="UniProtKB-SubCell"/>
</dbReference>
<feature type="signal peptide" evidence="12">
    <location>
        <begin position="1"/>
        <end position="22"/>
    </location>
</feature>
<gene>
    <name evidence="15" type="ORF">ZOSMA_88G00710</name>
</gene>
<evidence type="ECO:0000256" key="8">
    <source>
        <dbReference type="ARBA" id="ARBA00023136"/>
    </source>
</evidence>
<feature type="domain" description="Protein kinase" evidence="13">
    <location>
        <begin position="336"/>
        <end position="614"/>
    </location>
</feature>
<dbReference type="InterPro" id="IPR059143">
    <property type="entry name" value="NFP_LysM2"/>
</dbReference>
<keyword evidence="4 12" id="KW-0732">Signal</keyword>
<evidence type="ECO:0000256" key="4">
    <source>
        <dbReference type="ARBA" id="ARBA00022729"/>
    </source>
</evidence>
<dbReference type="PANTHER" id="PTHR45927">
    <property type="entry name" value="LYSM-DOMAIN RECEPTOR-LIKE KINASE-RELATED"/>
    <property type="match status" value="1"/>
</dbReference>
<dbReference type="Pfam" id="PF23457">
    <property type="entry name" value="LysM2_NFP"/>
    <property type="match status" value="1"/>
</dbReference>
<dbReference type="GO" id="GO:0005524">
    <property type="term" value="F:ATP binding"/>
    <property type="evidence" value="ECO:0007669"/>
    <property type="project" value="UniProtKB-KW"/>
</dbReference>
<reference evidence="16" key="1">
    <citation type="journal article" date="2016" name="Nature">
        <title>The genome of the seagrass Zostera marina reveals angiosperm adaptation to the sea.</title>
        <authorList>
            <person name="Olsen J.L."/>
            <person name="Rouze P."/>
            <person name="Verhelst B."/>
            <person name="Lin Y.-C."/>
            <person name="Bayer T."/>
            <person name="Collen J."/>
            <person name="Dattolo E."/>
            <person name="De Paoli E."/>
            <person name="Dittami S."/>
            <person name="Maumus F."/>
            <person name="Michel G."/>
            <person name="Kersting A."/>
            <person name="Lauritano C."/>
            <person name="Lohaus R."/>
            <person name="Toepel M."/>
            <person name="Tonon T."/>
            <person name="Vanneste K."/>
            <person name="Amirebrahimi M."/>
            <person name="Brakel J."/>
            <person name="Bostroem C."/>
            <person name="Chovatia M."/>
            <person name="Grimwood J."/>
            <person name="Jenkins J.W."/>
            <person name="Jueterbock A."/>
            <person name="Mraz A."/>
            <person name="Stam W.T."/>
            <person name="Tice H."/>
            <person name="Bornberg-Bauer E."/>
            <person name="Green P.J."/>
            <person name="Pearson G.A."/>
            <person name="Procaccini G."/>
            <person name="Duarte C.M."/>
            <person name="Schmutz J."/>
            <person name="Reusch T.B.H."/>
            <person name="Van de Peer Y."/>
        </authorList>
    </citation>
    <scope>NUCLEOTIDE SEQUENCE [LARGE SCALE GENOMIC DNA]</scope>
    <source>
        <strain evidence="16">cv. Finnish</strain>
    </source>
</reference>
<evidence type="ECO:0000259" key="14">
    <source>
        <dbReference type="PROSITE" id="PS51782"/>
    </source>
</evidence>
<feature type="chain" id="PRO_5005527048" evidence="12">
    <location>
        <begin position="23"/>
        <end position="622"/>
    </location>
</feature>
<dbReference type="Pfam" id="PF01476">
    <property type="entry name" value="LysM"/>
    <property type="match status" value="1"/>
</dbReference>
<dbReference type="STRING" id="29655.A0A0K9NKF9"/>
<keyword evidence="5" id="KW-0547">Nucleotide-binding</keyword>
<dbReference type="PROSITE" id="PS50011">
    <property type="entry name" value="PROTEIN_KINASE_DOM"/>
    <property type="match status" value="1"/>
</dbReference>
<dbReference type="EMBL" id="LFYR01002101">
    <property type="protein sequence ID" value="KMZ57251.1"/>
    <property type="molecule type" value="Genomic_DNA"/>
</dbReference>
<evidence type="ECO:0000256" key="7">
    <source>
        <dbReference type="ARBA" id="ARBA00022989"/>
    </source>
</evidence>
<name>A0A0K9NKF9_ZOSMR</name>
<dbReference type="Proteomes" id="UP000036987">
    <property type="component" value="Unassembled WGS sequence"/>
</dbReference>
<dbReference type="InterPro" id="IPR052611">
    <property type="entry name" value="Plant_RLK_LysM"/>
</dbReference>
<dbReference type="Pfam" id="PF00069">
    <property type="entry name" value="Pkinase"/>
    <property type="match status" value="1"/>
</dbReference>
<keyword evidence="6" id="KW-0067">ATP-binding</keyword>
<dbReference type="OrthoDB" id="4062651at2759"/>
<dbReference type="PROSITE" id="PS51782">
    <property type="entry name" value="LYSM"/>
    <property type="match status" value="1"/>
</dbReference>
<evidence type="ECO:0000256" key="12">
    <source>
        <dbReference type="SAM" id="SignalP"/>
    </source>
</evidence>
<dbReference type="Gene3D" id="1.10.510.10">
    <property type="entry name" value="Transferase(Phosphotransferase) domain 1"/>
    <property type="match status" value="1"/>
</dbReference>
<dbReference type="InterPro" id="IPR008266">
    <property type="entry name" value="Tyr_kinase_AS"/>
</dbReference>
<comment type="subcellular location">
    <subcellularLocation>
        <location evidence="1">Cell membrane</location>
        <topology evidence="1">Single-pass membrane protein</topology>
    </subcellularLocation>
</comment>
<dbReference type="InterPro" id="IPR056561">
    <property type="entry name" value="NFP_LYK_LysM1"/>
</dbReference>
<feature type="transmembrane region" description="Helical" evidence="11">
    <location>
        <begin position="258"/>
        <end position="283"/>
    </location>
</feature>
<keyword evidence="16" id="KW-1185">Reference proteome</keyword>
<evidence type="ECO:0000256" key="3">
    <source>
        <dbReference type="ARBA" id="ARBA00022692"/>
    </source>
</evidence>
<evidence type="ECO:0000256" key="2">
    <source>
        <dbReference type="ARBA" id="ARBA00022475"/>
    </source>
</evidence>
<keyword evidence="3 11" id="KW-0812">Transmembrane</keyword>
<evidence type="ECO:0000256" key="10">
    <source>
        <dbReference type="SAM" id="MobiDB-lite"/>
    </source>
</evidence>
<organism evidence="15 16">
    <name type="scientific">Zostera marina</name>
    <name type="common">Eelgrass</name>
    <dbReference type="NCBI Taxonomy" id="29655"/>
    <lineage>
        <taxon>Eukaryota</taxon>
        <taxon>Viridiplantae</taxon>
        <taxon>Streptophyta</taxon>
        <taxon>Embryophyta</taxon>
        <taxon>Tracheophyta</taxon>
        <taxon>Spermatophyta</taxon>
        <taxon>Magnoliopsida</taxon>
        <taxon>Liliopsida</taxon>
        <taxon>Zosteraceae</taxon>
        <taxon>Zostera</taxon>
    </lineage>
</organism>
<evidence type="ECO:0000256" key="11">
    <source>
        <dbReference type="SAM" id="Phobius"/>
    </source>
</evidence>
<dbReference type="FunFam" id="1.10.510.10:FF:000468">
    <property type="entry name" value="PTI1-like tyrosine-protein kinase 3"/>
    <property type="match status" value="1"/>
</dbReference>
<dbReference type="InterPro" id="IPR000719">
    <property type="entry name" value="Prot_kinase_dom"/>
</dbReference>
<dbReference type="Gene3D" id="3.10.350.10">
    <property type="entry name" value="LysM domain"/>
    <property type="match status" value="1"/>
</dbReference>
<evidence type="ECO:0000256" key="5">
    <source>
        <dbReference type="ARBA" id="ARBA00022741"/>
    </source>
</evidence>
<keyword evidence="7 11" id="KW-1133">Transmembrane helix</keyword>
<dbReference type="OMA" id="MANVSDC"/>
<evidence type="ECO:0000313" key="15">
    <source>
        <dbReference type="EMBL" id="KMZ57251.1"/>
    </source>
</evidence>
<dbReference type="CDD" id="cd00118">
    <property type="entry name" value="LysM"/>
    <property type="match status" value="1"/>
</dbReference>
<dbReference type="AlphaFoldDB" id="A0A0K9NKF9"/>
<keyword evidence="2" id="KW-1003">Cell membrane</keyword>
<evidence type="ECO:0000256" key="6">
    <source>
        <dbReference type="ARBA" id="ARBA00022840"/>
    </source>
</evidence>